<protein>
    <submittedName>
        <fullName evidence="1">1863_t:CDS:1</fullName>
    </submittedName>
</protein>
<comment type="caution">
    <text evidence="1">The sequence shown here is derived from an EMBL/GenBank/DDBJ whole genome shotgun (WGS) entry which is preliminary data.</text>
</comment>
<dbReference type="Proteomes" id="UP000789366">
    <property type="component" value="Unassembled WGS sequence"/>
</dbReference>
<gene>
    <name evidence="1" type="ORF">SPELUC_LOCUS2398</name>
</gene>
<sequence length="94" mass="10861">MQYSILALLLSDVKYDQNESNVDSQNPESRIDSSEYSTSDESISEFDKKRKKAKVKKLVGKPEDSVNKEYIKLEVRDKHGHVAMKCKYCEEVTQ</sequence>
<reference evidence="1" key="1">
    <citation type="submission" date="2021-06" db="EMBL/GenBank/DDBJ databases">
        <authorList>
            <person name="Kallberg Y."/>
            <person name="Tangrot J."/>
            <person name="Rosling A."/>
        </authorList>
    </citation>
    <scope>NUCLEOTIDE SEQUENCE</scope>
    <source>
        <strain evidence="1">28 12/20/2015</strain>
    </source>
</reference>
<keyword evidence="2" id="KW-1185">Reference proteome</keyword>
<dbReference type="EMBL" id="CAJVPW010001576">
    <property type="protein sequence ID" value="CAG8487354.1"/>
    <property type="molecule type" value="Genomic_DNA"/>
</dbReference>
<accession>A0ACA9KS64</accession>
<proteinExistence type="predicted"/>
<name>A0ACA9KS64_9GLOM</name>
<evidence type="ECO:0000313" key="1">
    <source>
        <dbReference type="EMBL" id="CAG8487354.1"/>
    </source>
</evidence>
<organism evidence="1 2">
    <name type="scientific">Cetraspora pellucida</name>
    <dbReference type="NCBI Taxonomy" id="1433469"/>
    <lineage>
        <taxon>Eukaryota</taxon>
        <taxon>Fungi</taxon>
        <taxon>Fungi incertae sedis</taxon>
        <taxon>Mucoromycota</taxon>
        <taxon>Glomeromycotina</taxon>
        <taxon>Glomeromycetes</taxon>
        <taxon>Diversisporales</taxon>
        <taxon>Gigasporaceae</taxon>
        <taxon>Cetraspora</taxon>
    </lineage>
</organism>
<evidence type="ECO:0000313" key="2">
    <source>
        <dbReference type="Proteomes" id="UP000789366"/>
    </source>
</evidence>